<proteinExistence type="predicted"/>
<feature type="transmembrane region" description="Helical" evidence="1">
    <location>
        <begin position="20"/>
        <end position="39"/>
    </location>
</feature>
<keyword evidence="1" id="KW-0472">Membrane</keyword>
<keyword evidence="1" id="KW-1133">Transmembrane helix</keyword>
<organism evidence="2 3">
    <name type="scientific">Brucella tritici</name>
    <dbReference type="NCBI Taxonomy" id="94626"/>
    <lineage>
        <taxon>Bacteria</taxon>
        <taxon>Pseudomonadati</taxon>
        <taxon>Pseudomonadota</taxon>
        <taxon>Alphaproteobacteria</taxon>
        <taxon>Hyphomicrobiales</taxon>
        <taxon>Brucellaceae</taxon>
        <taxon>Brucella/Ochrobactrum group</taxon>
        <taxon>Brucella</taxon>
    </lineage>
</organism>
<accession>A0A7V7VRQ7</accession>
<dbReference type="RefSeq" id="WP_151648186.1">
    <property type="nucleotide sequence ID" value="NZ_WBVY01000006.1"/>
</dbReference>
<evidence type="ECO:0008006" key="4">
    <source>
        <dbReference type="Google" id="ProtNLM"/>
    </source>
</evidence>
<gene>
    <name evidence="2" type="ORF">F9K94_20915</name>
</gene>
<dbReference type="AlphaFoldDB" id="A0A7V7VRQ7"/>
<reference evidence="2 3" key="1">
    <citation type="submission" date="2019-09" db="EMBL/GenBank/DDBJ databases">
        <title>Taxonomic organization of the family Brucellaceae based on a phylogenomic approach.</title>
        <authorList>
            <person name="Leclercq S."/>
            <person name="Cloeckaert A."/>
            <person name="Zygmunt M.S."/>
        </authorList>
    </citation>
    <scope>NUCLEOTIDE SEQUENCE [LARGE SCALE GENOMIC DNA]</scope>
    <source>
        <strain evidence="2 3">TA93</strain>
    </source>
</reference>
<evidence type="ECO:0000313" key="3">
    <source>
        <dbReference type="Proteomes" id="UP000460650"/>
    </source>
</evidence>
<protein>
    <recommendedName>
        <fullName evidence="4">Formate dehydrogenase subunit B</fullName>
    </recommendedName>
</protein>
<name>A0A7V7VRQ7_9HYPH</name>
<dbReference type="Proteomes" id="UP000460650">
    <property type="component" value="Unassembled WGS sequence"/>
</dbReference>
<evidence type="ECO:0000256" key="1">
    <source>
        <dbReference type="SAM" id="Phobius"/>
    </source>
</evidence>
<comment type="caution">
    <text evidence="2">The sequence shown here is derived from an EMBL/GenBank/DDBJ whole genome shotgun (WGS) entry which is preliminary data.</text>
</comment>
<keyword evidence="1" id="KW-0812">Transmembrane</keyword>
<dbReference type="EMBL" id="WBVY01000006">
    <property type="protein sequence ID" value="KAB2655402.1"/>
    <property type="molecule type" value="Genomic_DNA"/>
</dbReference>
<evidence type="ECO:0000313" key="2">
    <source>
        <dbReference type="EMBL" id="KAB2655402.1"/>
    </source>
</evidence>
<sequence length="99" mass="10815">MMDEGEAEYMAFVDALMTASRNLTGLGAGIVAALALGIASDSRTFARLLGVAHALVLREISVLGQDHGYVRIRQRDPRTQRTRYELNAAGQRLVEEAKL</sequence>